<reference evidence="1" key="1">
    <citation type="submission" date="2017-02" db="EMBL/GenBank/DDBJ databases">
        <title>Delving into the versatile metabolic prowess of the omnipresent phylum Bacteroidetes.</title>
        <authorList>
            <person name="Nobu M.K."/>
            <person name="Mei R."/>
            <person name="Narihiro T."/>
            <person name="Kuroda K."/>
            <person name="Liu W.-T."/>
        </authorList>
    </citation>
    <scope>NUCLEOTIDE SEQUENCE</scope>
    <source>
        <strain evidence="1">ADurb.Bin160</strain>
    </source>
</reference>
<evidence type="ECO:0000313" key="1">
    <source>
        <dbReference type="EMBL" id="OQB42669.1"/>
    </source>
</evidence>
<protein>
    <recommendedName>
        <fullName evidence="2">Pacifastin domain-containing protein</fullName>
    </recommendedName>
</protein>
<dbReference type="AlphaFoldDB" id="A0A1V5ZQY1"/>
<sequence length="43" mass="4696">MDLTDCVSYFDGCNTCTVENGRPSACTLMYCATPSEPKCLQKV</sequence>
<name>A0A1V5ZQY1_9BACT</name>
<evidence type="ECO:0008006" key="2">
    <source>
        <dbReference type="Google" id="ProtNLM"/>
    </source>
</evidence>
<gene>
    <name evidence="1" type="ORF">BWY04_00107</name>
</gene>
<accession>A0A1V5ZQY1</accession>
<dbReference type="EMBL" id="MWDB01000001">
    <property type="protein sequence ID" value="OQB42669.1"/>
    <property type="molecule type" value="Genomic_DNA"/>
</dbReference>
<comment type="caution">
    <text evidence="1">The sequence shown here is derived from an EMBL/GenBank/DDBJ whole genome shotgun (WGS) entry which is preliminary data.</text>
</comment>
<dbReference type="Proteomes" id="UP000485621">
    <property type="component" value="Unassembled WGS sequence"/>
</dbReference>
<proteinExistence type="predicted"/>
<organism evidence="1">
    <name type="scientific">candidate division CPR1 bacterium ADurb.Bin160</name>
    <dbReference type="NCBI Taxonomy" id="1852826"/>
    <lineage>
        <taxon>Bacteria</taxon>
        <taxon>candidate division CPR1</taxon>
    </lineage>
</organism>